<dbReference type="AlphaFoldDB" id="A0A9W8Z104"/>
<accession>A0A9W8Z104</accession>
<dbReference type="Proteomes" id="UP001140453">
    <property type="component" value="Unassembled WGS sequence"/>
</dbReference>
<evidence type="ECO:0000256" key="1">
    <source>
        <dbReference type="SAM" id="MobiDB-lite"/>
    </source>
</evidence>
<evidence type="ECO:0000313" key="3">
    <source>
        <dbReference type="Proteomes" id="UP001140453"/>
    </source>
</evidence>
<organism evidence="2 3">
    <name type="scientific">Gnomoniopsis smithogilvyi</name>
    <dbReference type="NCBI Taxonomy" id="1191159"/>
    <lineage>
        <taxon>Eukaryota</taxon>
        <taxon>Fungi</taxon>
        <taxon>Dikarya</taxon>
        <taxon>Ascomycota</taxon>
        <taxon>Pezizomycotina</taxon>
        <taxon>Sordariomycetes</taxon>
        <taxon>Sordariomycetidae</taxon>
        <taxon>Diaporthales</taxon>
        <taxon>Gnomoniaceae</taxon>
        <taxon>Gnomoniopsis</taxon>
    </lineage>
</organism>
<sequence length="136" mass="15314">MAADEDLDSGLFNIALSDSEGEDGNAATETARDRTGQTEDEFQAVKRAYRPKVDNGEIWKSIQVPLGQRKVSKQEGQELLHAVEELYFYKRFDEAVAFIGRVFEGAPDAQGLDGEVREMLRAYERKCVVRLGRDNI</sequence>
<gene>
    <name evidence="2" type="ORF">N0V93_000127</name>
</gene>
<dbReference type="OrthoDB" id="3938544at2759"/>
<dbReference type="EMBL" id="JAPEVB010000001">
    <property type="protein sequence ID" value="KAJ4395911.1"/>
    <property type="molecule type" value="Genomic_DNA"/>
</dbReference>
<name>A0A9W8Z104_9PEZI</name>
<keyword evidence="3" id="KW-1185">Reference proteome</keyword>
<comment type="caution">
    <text evidence="2">The sequence shown here is derived from an EMBL/GenBank/DDBJ whole genome shotgun (WGS) entry which is preliminary data.</text>
</comment>
<feature type="region of interest" description="Disordered" evidence="1">
    <location>
        <begin position="1"/>
        <end position="38"/>
    </location>
</feature>
<reference evidence="2" key="1">
    <citation type="submission" date="2022-10" db="EMBL/GenBank/DDBJ databases">
        <title>Tapping the CABI collections for fungal endophytes: first genome assemblies for Collariella, Neodidymelliopsis, Ascochyta clinopodiicola, Didymella pomorum, Didymosphaeria variabile, Neocosmospora piperis and Neocucurbitaria cava.</title>
        <authorList>
            <person name="Hill R."/>
        </authorList>
    </citation>
    <scope>NUCLEOTIDE SEQUENCE</scope>
    <source>
        <strain evidence="2">IMI 355082</strain>
    </source>
</reference>
<protein>
    <submittedName>
        <fullName evidence="2">Uncharacterized protein</fullName>
    </submittedName>
</protein>
<evidence type="ECO:0000313" key="2">
    <source>
        <dbReference type="EMBL" id="KAJ4395911.1"/>
    </source>
</evidence>
<proteinExistence type="predicted"/>